<dbReference type="Gene3D" id="3.20.20.140">
    <property type="entry name" value="Metal-dependent hydrolases"/>
    <property type="match status" value="1"/>
</dbReference>
<dbReference type="OMA" id="RTMANAV"/>
<evidence type="ECO:0000313" key="2">
    <source>
        <dbReference type="EnsemblMetazoa" id="XP_038062350.1"/>
    </source>
</evidence>
<dbReference type="OrthoDB" id="6131281at2759"/>
<comment type="similarity">
    <text evidence="1">Belongs to the metallo-dependent hydrolases superfamily. TatD-type hydrolase family.</text>
</comment>
<dbReference type="GeneID" id="119732819"/>
<protein>
    <submittedName>
        <fullName evidence="2">Uncharacterized protein</fullName>
    </submittedName>
</protein>
<dbReference type="GO" id="GO:0016788">
    <property type="term" value="F:hydrolase activity, acting on ester bonds"/>
    <property type="evidence" value="ECO:0007669"/>
    <property type="project" value="InterPro"/>
</dbReference>
<reference evidence="2" key="1">
    <citation type="submission" date="2022-11" db="UniProtKB">
        <authorList>
            <consortium name="EnsemblMetazoa"/>
        </authorList>
    </citation>
    <scope>IDENTIFICATION</scope>
</reference>
<dbReference type="Pfam" id="PF01026">
    <property type="entry name" value="TatD_DNase"/>
    <property type="match status" value="1"/>
</dbReference>
<dbReference type="RefSeq" id="XP_038062350.1">
    <property type="nucleotide sequence ID" value="XM_038206422.1"/>
</dbReference>
<sequence>MRCVDVITTIIKGSQLHCFSSTTEVVQQWLESFPSTHFSISNMANSFNSRQRAALKSVPRNKLLLDTDAPYLPPVGKKLNAPSLLDYTAESVATILGDISPEEVLELTETNARAFFH</sequence>
<dbReference type="InterPro" id="IPR032466">
    <property type="entry name" value="Metal_Hydrolase"/>
</dbReference>
<dbReference type="EnsemblMetazoa" id="XM_038206422.1">
    <property type="protein sequence ID" value="XP_038062350.1"/>
    <property type="gene ID" value="LOC119732819"/>
</dbReference>
<accession>A0A914AEI1</accession>
<evidence type="ECO:0000256" key="1">
    <source>
        <dbReference type="ARBA" id="ARBA00009275"/>
    </source>
</evidence>
<dbReference type="AlphaFoldDB" id="A0A914AEI1"/>
<keyword evidence="3" id="KW-1185">Reference proteome</keyword>
<dbReference type="Proteomes" id="UP000887568">
    <property type="component" value="Unplaced"/>
</dbReference>
<proteinExistence type="inferred from homology"/>
<evidence type="ECO:0000313" key="3">
    <source>
        <dbReference type="Proteomes" id="UP000887568"/>
    </source>
</evidence>
<dbReference type="SUPFAM" id="SSF51556">
    <property type="entry name" value="Metallo-dependent hydrolases"/>
    <property type="match status" value="1"/>
</dbReference>
<organism evidence="2 3">
    <name type="scientific">Patiria miniata</name>
    <name type="common">Bat star</name>
    <name type="synonym">Asterina miniata</name>
    <dbReference type="NCBI Taxonomy" id="46514"/>
    <lineage>
        <taxon>Eukaryota</taxon>
        <taxon>Metazoa</taxon>
        <taxon>Echinodermata</taxon>
        <taxon>Eleutherozoa</taxon>
        <taxon>Asterozoa</taxon>
        <taxon>Asteroidea</taxon>
        <taxon>Valvatacea</taxon>
        <taxon>Valvatida</taxon>
        <taxon>Asterinidae</taxon>
        <taxon>Patiria</taxon>
    </lineage>
</organism>
<dbReference type="PANTHER" id="PTHR46363:SF1">
    <property type="entry name" value="DEOXYRIBONUCLEASE TATDN2-RELATED"/>
    <property type="match status" value="1"/>
</dbReference>
<name>A0A914AEI1_PATMI</name>
<dbReference type="InterPro" id="IPR001130">
    <property type="entry name" value="TatD-like"/>
</dbReference>
<dbReference type="PANTHER" id="PTHR46363">
    <property type="entry name" value="DEOXYRIBONUCLEASE TATDN2-RELATED"/>
    <property type="match status" value="1"/>
</dbReference>